<evidence type="ECO:0000256" key="1">
    <source>
        <dbReference type="ARBA" id="ARBA00003159"/>
    </source>
</evidence>
<evidence type="ECO:0000259" key="12">
    <source>
        <dbReference type="PROSITE" id="PS50928"/>
    </source>
</evidence>
<evidence type="ECO:0000256" key="11">
    <source>
        <dbReference type="RuleBase" id="RU363032"/>
    </source>
</evidence>
<keyword evidence="10 11" id="KW-0472">Membrane</keyword>
<evidence type="ECO:0000256" key="3">
    <source>
        <dbReference type="ARBA" id="ARBA00010072"/>
    </source>
</evidence>
<comment type="caution">
    <text evidence="13">The sequence shown here is derived from an EMBL/GenBank/DDBJ whole genome shotgun (WGS) entry which is preliminary data.</text>
</comment>
<dbReference type="PANTHER" id="PTHR30614">
    <property type="entry name" value="MEMBRANE COMPONENT OF AMINO ACID ABC TRANSPORTER"/>
    <property type="match status" value="1"/>
</dbReference>
<dbReference type="GO" id="GO:0022857">
    <property type="term" value="F:transmembrane transporter activity"/>
    <property type="evidence" value="ECO:0007669"/>
    <property type="project" value="InterPro"/>
</dbReference>
<evidence type="ECO:0000256" key="6">
    <source>
        <dbReference type="ARBA" id="ARBA00022475"/>
    </source>
</evidence>
<evidence type="ECO:0000256" key="10">
    <source>
        <dbReference type="ARBA" id="ARBA00023136"/>
    </source>
</evidence>
<dbReference type="NCBIfam" id="TIGR01726">
    <property type="entry name" value="HEQRo_perm_3TM"/>
    <property type="match status" value="1"/>
</dbReference>
<dbReference type="NCBIfam" id="TIGR03004">
    <property type="entry name" value="ectoine_ehuC"/>
    <property type="match status" value="1"/>
</dbReference>
<dbReference type="PANTHER" id="PTHR30614:SF20">
    <property type="entry name" value="GLUTAMINE TRANSPORT SYSTEM PERMEASE PROTEIN GLNP"/>
    <property type="match status" value="1"/>
</dbReference>
<dbReference type="InterPro" id="IPR010065">
    <property type="entry name" value="AA_ABC_transptr_permease_3TM"/>
</dbReference>
<feature type="transmembrane region" description="Helical" evidence="11">
    <location>
        <begin position="62"/>
        <end position="83"/>
    </location>
</feature>
<dbReference type="InterPro" id="IPR043429">
    <property type="entry name" value="ArtM/GltK/GlnP/TcyL/YhdX-like"/>
</dbReference>
<dbReference type="InterPro" id="IPR000515">
    <property type="entry name" value="MetI-like"/>
</dbReference>
<gene>
    <name evidence="13" type="primary">ehuC</name>
    <name evidence="13" type="ORF">ENV30_03120</name>
</gene>
<comment type="function">
    <text evidence="1">Part of the binding-protein-dependent transport system for glutamine; probably responsible for the translocation of the substrate across the membrane.</text>
</comment>
<dbReference type="PROSITE" id="PS50928">
    <property type="entry name" value="ABC_TM1"/>
    <property type="match status" value="1"/>
</dbReference>
<evidence type="ECO:0000256" key="8">
    <source>
        <dbReference type="ARBA" id="ARBA00022970"/>
    </source>
</evidence>
<feature type="transmembrane region" description="Helical" evidence="11">
    <location>
        <begin position="95"/>
        <end position="114"/>
    </location>
</feature>
<sequence length="225" mass="24566">MESWGSNVHFDFSALYKALPSLLVGATVTLRITSLSIALGLGIGIVAGLARVWPNTILRTVAGAYIELVRGTPLLVQIFLVYFGLPALGLNLDPFVAGVIAMGINSGAYVGEIVRGGIESIARGQMEAALSLGMTWHQAMYYVILPQAFVRILPPLGNEFIALLKDSSLVSTIAIAELTRTGQIIITRTFKSFEIWSGVALFYFAMTYLISRIVRFSEERLRYSE</sequence>
<evidence type="ECO:0000256" key="9">
    <source>
        <dbReference type="ARBA" id="ARBA00022989"/>
    </source>
</evidence>
<accession>A0A7V3YFW9</accession>
<evidence type="ECO:0000256" key="5">
    <source>
        <dbReference type="ARBA" id="ARBA00022448"/>
    </source>
</evidence>
<keyword evidence="8" id="KW-0029">Amino-acid transport</keyword>
<keyword evidence="6" id="KW-1003">Cell membrane</keyword>
<protein>
    <recommendedName>
        <fullName evidence="4">Putative glutamine transport system permease protein GlnP</fullName>
    </recommendedName>
</protein>
<feature type="transmembrane region" description="Helical" evidence="11">
    <location>
        <begin position="195"/>
        <end position="214"/>
    </location>
</feature>
<dbReference type="GO" id="GO:0006865">
    <property type="term" value="P:amino acid transport"/>
    <property type="evidence" value="ECO:0007669"/>
    <property type="project" value="UniProtKB-KW"/>
</dbReference>
<comment type="subcellular location">
    <subcellularLocation>
        <location evidence="2">Cell inner membrane</location>
        <topology evidence="2">Multi-pass membrane protein</topology>
    </subcellularLocation>
    <subcellularLocation>
        <location evidence="11">Cell membrane</location>
        <topology evidence="11">Multi-pass membrane protein</topology>
    </subcellularLocation>
</comment>
<dbReference type="SUPFAM" id="SSF161098">
    <property type="entry name" value="MetI-like"/>
    <property type="match status" value="1"/>
</dbReference>
<dbReference type="FunFam" id="1.10.3720.10:FF:000033">
    <property type="entry name" value="Polar amino acid ABC transporter permease"/>
    <property type="match status" value="1"/>
</dbReference>
<evidence type="ECO:0000256" key="7">
    <source>
        <dbReference type="ARBA" id="ARBA00022692"/>
    </source>
</evidence>
<dbReference type="Gene3D" id="1.10.3720.10">
    <property type="entry name" value="MetI-like"/>
    <property type="match status" value="1"/>
</dbReference>
<evidence type="ECO:0000256" key="2">
    <source>
        <dbReference type="ARBA" id="ARBA00004429"/>
    </source>
</evidence>
<feature type="transmembrane region" description="Helical" evidence="11">
    <location>
        <begin position="28"/>
        <end position="50"/>
    </location>
</feature>
<organism evidence="13">
    <name type="scientific">Candidatus Caldatribacterium californiense</name>
    <dbReference type="NCBI Taxonomy" id="1454726"/>
    <lineage>
        <taxon>Bacteria</taxon>
        <taxon>Pseudomonadati</taxon>
        <taxon>Atribacterota</taxon>
        <taxon>Atribacteria</taxon>
        <taxon>Atribacterales</taxon>
        <taxon>Candidatus Caldatribacteriaceae</taxon>
        <taxon>Candidatus Caldatribacterium</taxon>
    </lineage>
</organism>
<keyword evidence="5 11" id="KW-0813">Transport</keyword>
<dbReference type="GO" id="GO:0043190">
    <property type="term" value="C:ATP-binding cassette (ABC) transporter complex"/>
    <property type="evidence" value="ECO:0007669"/>
    <property type="project" value="InterPro"/>
</dbReference>
<proteinExistence type="inferred from homology"/>
<keyword evidence="9 11" id="KW-1133">Transmembrane helix</keyword>
<dbReference type="Pfam" id="PF00528">
    <property type="entry name" value="BPD_transp_1"/>
    <property type="match status" value="1"/>
</dbReference>
<evidence type="ECO:0000256" key="4">
    <source>
        <dbReference type="ARBA" id="ARBA00016506"/>
    </source>
</evidence>
<dbReference type="AlphaFoldDB" id="A0A7V3YFW9"/>
<dbReference type="CDD" id="cd06261">
    <property type="entry name" value="TM_PBP2"/>
    <property type="match status" value="1"/>
</dbReference>
<reference evidence="13" key="1">
    <citation type="journal article" date="2020" name="mSystems">
        <title>Genome- and Community-Level Interaction Insights into Carbon Utilization and Element Cycling Functions of Hydrothermarchaeota in Hydrothermal Sediment.</title>
        <authorList>
            <person name="Zhou Z."/>
            <person name="Liu Y."/>
            <person name="Xu W."/>
            <person name="Pan J."/>
            <person name="Luo Z.H."/>
            <person name="Li M."/>
        </authorList>
    </citation>
    <scope>NUCLEOTIDE SEQUENCE [LARGE SCALE GENOMIC DNA]</scope>
    <source>
        <strain evidence="13">SpSt-747</strain>
    </source>
</reference>
<comment type="similarity">
    <text evidence="3">Belongs to the binding-protein-dependent transport system permease family. HisMQ subfamily.</text>
</comment>
<dbReference type="InterPro" id="IPR014342">
    <property type="entry name" value="Ectoine_EhuC"/>
</dbReference>
<dbReference type="EMBL" id="DTFV01000045">
    <property type="protein sequence ID" value="HGI30291.1"/>
    <property type="molecule type" value="Genomic_DNA"/>
</dbReference>
<evidence type="ECO:0000313" key="13">
    <source>
        <dbReference type="EMBL" id="HGI30291.1"/>
    </source>
</evidence>
<keyword evidence="7 11" id="KW-0812">Transmembrane</keyword>
<feature type="domain" description="ABC transmembrane type-1" evidence="12">
    <location>
        <begin position="26"/>
        <end position="214"/>
    </location>
</feature>
<name>A0A7V3YFW9_9BACT</name>
<dbReference type="InterPro" id="IPR035906">
    <property type="entry name" value="MetI-like_sf"/>
</dbReference>